<keyword evidence="4 7" id="KW-1133">Transmembrane helix</keyword>
<reference evidence="8 9" key="1">
    <citation type="submission" date="2019-07" db="EMBL/GenBank/DDBJ databases">
        <title>R&amp;d 2014.</title>
        <authorList>
            <person name="Klenk H.-P."/>
        </authorList>
    </citation>
    <scope>NUCLEOTIDE SEQUENCE [LARGE SCALE GENOMIC DNA]</scope>
    <source>
        <strain evidence="8 9">DSM 43868</strain>
    </source>
</reference>
<dbReference type="GO" id="GO:0005886">
    <property type="term" value="C:plasma membrane"/>
    <property type="evidence" value="ECO:0007669"/>
    <property type="project" value="UniProtKB-SubCell"/>
</dbReference>
<keyword evidence="3 7" id="KW-0812">Transmembrane</keyword>
<feature type="compositionally biased region" description="Basic and acidic residues" evidence="6">
    <location>
        <begin position="108"/>
        <end position="124"/>
    </location>
</feature>
<dbReference type="InterPro" id="IPR001123">
    <property type="entry name" value="LeuE-type"/>
</dbReference>
<proteinExistence type="predicted"/>
<dbReference type="PANTHER" id="PTHR30086:SF20">
    <property type="entry name" value="ARGININE EXPORTER PROTEIN ARGO-RELATED"/>
    <property type="match status" value="1"/>
</dbReference>
<evidence type="ECO:0000256" key="3">
    <source>
        <dbReference type="ARBA" id="ARBA00022692"/>
    </source>
</evidence>
<dbReference type="PANTHER" id="PTHR30086">
    <property type="entry name" value="ARGININE EXPORTER PROTEIN ARGO"/>
    <property type="match status" value="1"/>
</dbReference>
<evidence type="ECO:0000313" key="9">
    <source>
        <dbReference type="Proteomes" id="UP000319825"/>
    </source>
</evidence>
<dbReference type="Pfam" id="PF01810">
    <property type="entry name" value="LysE"/>
    <property type="match status" value="1"/>
</dbReference>
<evidence type="ECO:0000313" key="8">
    <source>
        <dbReference type="EMBL" id="TWH65112.1"/>
    </source>
</evidence>
<dbReference type="Proteomes" id="UP000319825">
    <property type="component" value="Unassembled WGS sequence"/>
</dbReference>
<dbReference type="EMBL" id="VLKE01000001">
    <property type="protein sequence ID" value="TWH65112.1"/>
    <property type="molecule type" value="Genomic_DNA"/>
</dbReference>
<name>A0A562I2D5_MICOL</name>
<evidence type="ECO:0000256" key="1">
    <source>
        <dbReference type="ARBA" id="ARBA00004651"/>
    </source>
</evidence>
<evidence type="ECO:0000256" key="4">
    <source>
        <dbReference type="ARBA" id="ARBA00022989"/>
    </source>
</evidence>
<evidence type="ECO:0000256" key="2">
    <source>
        <dbReference type="ARBA" id="ARBA00022475"/>
    </source>
</evidence>
<dbReference type="RefSeq" id="WP_145772517.1">
    <property type="nucleotide sequence ID" value="NZ_VLKE01000001.1"/>
</dbReference>
<feature type="transmembrane region" description="Helical" evidence="7">
    <location>
        <begin position="39"/>
        <end position="63"/>
    </location>
</feature>
<keyword evidence="2" id="KW-1003">Cell membrane</keyword>
<feature type="transmembrane region" description="Helical" evidence="7">
    <location>
        <begin position="6"/>
        <end position="27"/>
    </location>
</feature>
<evidence type="ECO:0000256" key="7">
    <source>
        <dbReference type="SAM" id="Phobius"/>
    </source>
</evidence>
<gene>
    <name evidence="8" type="ORF">JD77_00047</name>
</gene>
<comment type="caution">
    <text evidence="8">The sequence shown here is derived from an EMBL/GenBank/DDBJ whole genome shotgun (WGS) entry which is preliminary data.</text>
</comment>
<comment type="subcellular location">
    <subcellularLocation>
        <location evidence="1">Cell membrane</location>
        <topology evidence="1">Multi-pass membrane protein</topology>
    </subcellularLocation>
</comment>
<dbReference type="AlphaFoldDB" id="A0A562I2D5"/>
<protein>
    <submittedName>
        <fullName evidence="8">LysE type translocator</fullName>
    </submittedName>
</protein>
<evidence type="ECO:0000256" key="6">
    <source>
        <dbReference type="SAM" id="MobiDB-lite"/>
    </source>
</evidence>
<evidence type="ECO:0000256" key="5">
    <source>
        <dbReference type="ARBA" id="ARBA00023136"/>
    </source>
</evidence>
<dbReference type="GO" id="GO:0015171">
    <property type="term" value="F:amino acid transmembrane transporter activity"/>
    <property type="evidence" value="ECO:0007669"/>
    <property type="project" value="TreeGrafter"/>
</dbReference>
<keyword evidence="9" id="KW-1185">Reference proteome</keyword>
<accession>A0A562I2D5</accession>
<organism evidence="8 9">
    <name type="scientific">Micromonospora olivasterospora</name>
    <dbReference type="NCBI Taxonomy" id="1880"/>
    <lineage>
        <taxon>Bacteria</taxon>
        <taxon>Bacillati</taxon>
        <taxon>Actinomycetota</taxon>
        <taxon>Actinomycetes</taxon>
        <taxon>Micromonosporales</taxon>
        <taxon>Micromonosporaceae</taxon>
        <taxon>Micromonospora</taxon>
    </lineage>
</organism>
<sequence>MPTDYPAYLVLVVLVVLAPGPDLAMIVRNSVVAGPAGGLLTGCGTATGLLLQGAAVAGGVAAVVVRTGWALRAIQVAGALYLAYLGVQAVRSALAARRDPGADGGGRTPREAGADNGRFPRDPDADGGVPRSGGPGDAPTGRGRRPSTQSARTGRGCSPT</sequence>
<keyword evidence="5 7" id="KW-0472">Membrane</keyword>
<feature type="region of interest" description="Disordered" evidence="6">
    <location>
        <begin position="96"/>
        <end position="160"/>
    </location>
</feature>